<comment type="caution">
    <text evidence="1">The sequence shown here is derived from an EMBL/GenBank/DDBJ whole genome shotgun (WGS) entry which is preliminary data.</text>
</comment>
<evidence type="ECO:0000313" key="2">
    <source>
        <dbReference type="Proteomes" id="UP001597557"/>
    </source>
</evidence>
<organism evidence="1 2">
    <name type="scientific">Mucilaginibacter ximonensis</name>
    <dbReference type="NCBI Taxonomy" id="538021"/>
    <lineage>
        <taxon>Bacteria</taxon>
        <taxon>Pseudomonadati</taxon>
        <taxon>Bacteroidota</taxon>
        <taxon>Sphingobacteriia</taxon>
        <taxon>Sphingobacteriales</taxon>
        <taxon>Sphingobacteriaceae</taxon>
        <taxon>Mucilaginibacter</taxon>
    </lineage>
</organism>
<dbReference type="RefSeq" id="WP_377188045.1">
    <property type="nucleotide sequence ID" value="NZ_JBHUPD010000003.1"/>
</dbReference>
<keyword evidence="2" id="KW-1185">Reference proteome</keyword>
<dbReference type="Proteomes" id="UP001597557">
    <property type="component" value="Unassembled WGS sequence"/>
</dbReference>
<reference evidence="2" key="1">
    <citation type="journal article" date="2019" name="Int. J. Syst. Evol. Microbiol.">
        <title>The Global Catalogue of Microorganisms (GCM) 10K type strain sequencing project: providing services to taxonomists for standard genome sequencing and annotation.</title>
        <authorList>
            <consortium name="The Broad Institute Genomics Platform"/>
            <consortium name="The Broad Institute Genome Sequencing Center for Infectious Disease"/>
            <person name="Wu L."/>
            <person name="Ma J."/>
        </authorList>
    </citation>
    <scope>NUCLEOTIDE SEQUENCE [LARGE SCALE GENOMIC DNA]</scope>
    <source>
        <strain evidence="2">KCTC 22437</strain>
    </source>
</reference>
<protein>
    <submittedName>
        <fullName evidence="1">Uncharacterized protein</fullName>
    </submittedName>
</protein>
<accession>A0ABW5YFD7</accession>
<name>A0ABW5YFD7_9SPHI</name>
<gene>
    <name evidence="1" type="ORF">ACFS5N_16465</name>
</gene>
<evidence type="ECO:0000313" key="1">
    <source>
        <dbReference type="EMBL" id="MFD2874078.1"/>
    </source>
</evidence>
<sequence>MPIDNLKEKIKPGDIDTASKMVGISTANGYKAIEREESKHHESMIKALTIIVEQREQLIEKGL</sequence>
<dbReference type="EMBL" id="JBHUPD010000003">
    <property type="protein sequence ID" value="MFD2874078.1"/>
    <property type="molecule type" value="Genomic_DNA"/>
</dbReference>
<proteinExistence type="predicted"/>